<organism evidence="2 3">
    <name type="scientific">Salmonirosea aquatica</name>
    <dbReference type="NCBI Taxonomy" id="2654236"/>
    <lineage>
        <taxon>Bacteria</taxon>
        <taxon>Pseudomonadati</taxon>
        <taxon>Bacteroidota</taxon>
        <taxon>Cytophagia</taxon>
        <taxon>Cytophagales</taxon>
        <taxon>Spirosomataceae</taxon>
        <taxon>Salmonirosea</taxon>
    </lineage>
</organism>
<dbReference type="SUPFAM" id="SSF53300">
    <property type="entry name" value="vWA-like"/>
    <property type="match status" value="1"/>
</dbReference>
<dbReference type="EMBL" id="WHLY01000002">
    <property type="protein sequence ID" value="MPR32701.1"/>
    <property type="molecule type" value="Genomic_DNA"/>
</dbReference>
<name>A0A7C9BDY3_9BACT</name>
<sequence length="477" mass="51821">MPPPLSIVPIMKSLALLLLYFLFSLSLFAQTASSPSPILFIYDASGSMWGKLQGKTKMQIASQVLSNSIEKLPDNQNIGLVAYGHRKEGDCQDVEFLVDIADGTKSRVDQSLKTIKPLGKTPLAYSARQVFDRLRATQMKATVILITDGIESCEGNICEVVKAAKKEGIDFKLHIVGFGLKAGETEQLRCAAKAGDGRYFDAADAGGLGDVLNEAIAASVDKPVENMSLYALKNDKPIDAYIVAYRAGTKSKAGIARTYADTALMFLPQGVYDFEATPIRGDILPVTLSRIQSFKDQINHQTINFDGGKIEVSTTNNGEGWDAMVRVYTYSDKKPVAAARTYGKPRTFDLSPGVYDIEVQALVIEGSSISHKLENIEIKAGEEAKRSHEFKTGTALIGAKSSSGLVDAMVHISDNKTKTGVSNRRTYTSPESNPRKFILSTGTYDVKVETIGKSGGQTRTFTITIEEGKIVEKIISF</sequence>
<feature type="domain" description="VWFA" evidence="1">
    <location>
        <begin position="37"/>
        <end position="216"/>
    </location>
</feature>
<evidence type="ECO:0000313" key="3">
    <source>
        <dbReference type="Proteomes" id="UP000479293"/>
    </source>
</evidence>
<dbReference type="Gene3D" id="3.40.50.410">
    <property type="entry name" value="von Willebrand factor, type A domain"/>
    <property type="match status" value="1"/>
</dbReference>
<evidence type="ECO:0000313" key="2">
    <source>
        <dbReference type="EMBL" id="MPR32701.1"/>
    </source>
</evidence>
<dbReference type="Proteomes" id="UP000479293">
    <property type="component" value="Unassembled WGS sequence"/>
</dbReference>
<dbReference type="InterPro" id="IPR002035">
    <property type="entry name" value="VWF_A"/>
</dbReference>
<keyword evidence="3" id="KW-1185">Reference proteome</keyword>
<evidence type="ECO:0000259" key="1">
    <source>
        <dbReference type="PROSITE" id="PS50234"/>
    </source>
</evidence>
<gene>
    <name evidence="2" type="ORF">GBK04_04870</name>
</gene>
<protein>
    <submittedName>
        <fullName evidence="2">VWA domain-containing protein</fullName>
    </submittedName>
</protein>
<proteinExistence type="predicted"/>
<accession>A0A7C9BDY3</accession>
<dbReference type="InterPro" id="IPR036465">
    <property type="entry name" value="vWFA_dom_sf"/>
</dbReference>
<reference evidence="2 3" key="1">
    <citation type="submission" date="2019-10" db="EMBL/GenBank/DDBJ databases">
        <title>Draft Genome Sequence of Cytophagaceae sp. SJW1-29.</title>
        <authorList>
            <person name="Choi A."/>
        </authorList>
    </citation>
    <scope>NUCLEOTIDE SEQUENCE [LARGE SCALE GENOMIC DNA]</scope>
    <source>
        <strain evidence="2 3">SJW1-29</strain>
    </source>
</reference>
<dbReference type="AlphaFoldDB" id="A0A7C9BDY3"/>
<dbReference type="PROSITE" id="PS50234">
    <property type="entry name" value="VWFA"/>
    <property type="match status" value="1"/>
</dbReference>
<dbReference type="Pfam" id="PF13519">
    <property type="entry name" value="VWA_2"/>
    <property type="match status" value="1"/>
</dbReference>
<dbReference type="SMART" id="SM00327">
    <property type="entry name" value="VWA"/>
    <property type="match status" value="1"/>
</dbReference>
<comment type="caution">
    <text evidence="2">The sequence shown here is derived from an EMBL/GenBank/DDBJ whole genome shotgun (WGS) entry which is preliminary data.</text>
</comment>